<dbReference type="InterPro" id="IPR036423">
    <property type="entry name" value="SOD-like_Cu/Zn_dom_sf"/>
</dbReference>
<dbReference type="EMBL" id="CP020331">
    <property type="protein sequence ID" value="AQZ53759.1"/>
    <property type="molecule type" value="Genomic_DNA"/>
</dbReference>
<keyword evidence="5" id="KW-1185">Reference proteome</keyword>
<evidence type="ECO:0000256" key="2">
    <source>
        <dbReference type="SAM" id="SignalP"/>
    </source>
</evidence>
<name>A0A1U9Z7R2_9HYPH</name>
<evidence type="ECO:0000313" key="4">
    <source>
        <dbReference type="EMBL" id="AQZ53759.1"/>
    </source>
</evidence>
<dbReference type="Gene3D" id="2.60.40.200">
    <property type="entry name" value="Superoxide dismutase, copper/zinc binding domain"/>
    <property type="match status" value="1"/>
</dbReference>
<gene>
    <name evidence="4" type="primary">yojM</name>
    <name evidence="4" type="ORF">Mame_04467</name>
</gene>
<accession>A0A1U9Z7R2</accession>
<protein>
    <submittedName>
        <fullName evidence="4">Superoxide dismutase-like protein YojM</fullName>
    </submittedName>
</protein>
<keyword evidence="4" id="KW-0614">Plasmid</keyword>
<dbReference type="KEGG" id="mmed:Mame_04467"/>
<dbReference type="PANTHER" id="PTHR10003">
    <property type="entry name" value="SUPEROXIDE DISMUTASE CU-ZN -RELATED"/>
    <property type="match status" value="1"/>
</dbReference>
<proteinExistence type="inferred from homology"/>
<dbReference type="Proteomes" id="UP000191135">
    <property type="component" value="Plasmid pMM593"/>
</dbReference>
<dbReference type="InterPro" id="IPR024134">
    <property type="entry name" value="SOD_Cu/Zn_/chaperone"/>
</dbReference>
<evidence type="ECO:0000259" key="3">
    <source>
        <dbReference type="Pfam" id="PF00080"/>
    </source>
</evidence>
<organism evidence="4 5">
    <name type="scientific">Martelella mediterranea DSM 17316</name>
    <dbReference type="NCBI Taxonomy" id="1122214"/>
    <lineage>
        <taxon>Bacteria</taxon>
        <taxon>Pseudomonadati</taxon>
        <taxon>Pseudomonadota</taxon>
        <taxon>Alphaproteobacteria</taxon>
        <taxon>Hyphomicrobiales</taxon>
        <taxon>Aurantimonadaceae</taxon>
        <taxon>Martelella</taxon>
    </lineage>
</organism>
<dbReference type="InterPro" id="IPR001424">
    <property type="entry name" value="SOD_Cu_Zn_dom"/>
</dbReference>
<feature type="chain" id="PRO_5010707285" evidence="2">
    <location>
        <begin position="23"/>
        <end position="175"/>
    </location>
</feature>
<dbReference type="AlphaFoldDB" id="A0A1U9Z7R2"/>
<dbReference type="eggNOG" id="COG2032">
    <property type="taxonomic scope" value="Bacteria"/>
</dbReference>
<dbReference type="GO" id="GO:0006801">
    <property type="term" value="P:superoxide metabolic process"/>
    <property type="evidence" value="ECO:0007669"/>
    <property type="project" value="InterPro"/>
</dbReference>
<dbReference type="OrthoDB" id="5431326at2"/>
<feature type="domain" description="Superoxide dismutase copper/zinc binding" evidence="3">
    <location>
        <begin position="38"/>
        <end position="170"/>
    </location>
</feature>
<feature type="signal peptide" evidence="2">
    <location>
        <begin position="1"/>
        <end position="22"/>
    </location>
</feature>
<dbReference type="SUPFAM" id="SSF49329">
    <property type="entry name" value="Cu,Zn superoxide dismutase-like"/>
    <property type="match status" value="1"/>
</dbReference>
<geneLocation type="plasmid" evidence="5">
    <name>pmm593</name>
</geneLocation>
<sequence length="175" mass="17961" precursor="true">MRTKIFTLTVAMAALAANFAAAADGDRVQGSLAGDNITGTVTMLETASGVVLVEINAEGLPEGEHGFHVHEVGQCDGENGFKSAGGHLARGLEHGIKSQNGPHPGDMPNLHVGSDGIAKADVFVRGFTLGRTGNMRILDDDGSAVIIHAGSDDYSTQPSGDAGDRLACAVLEPVE</sequence>
<dbReference type="RefSeq" id="WP_018066905.1">
    <property type="nucleotide sequence ID" value="NZ_AQWH01000029.1"/>
</dbReference>
<evidence type="ECO:0000256" key="1">
    <source>
        <dbReference type="ARBA" id="ARBA00010457"/>
    </source>
</evidence>
<evidence type="ECO:0000313" key="5">
    <source>
        <dbReference type="Proteomes" id="UP000191135"/>
    </source>
</evidence>
<comment type="similarity">
    <text evidence="1">Belongs to the Cu-Zn superoxide dismutase family.</text>
</comment>
<reference evidence="4 5" key="1">
    <citation type="submission" date="2017-03" db="EMBL/GenBank/DDBJ databases">
        <title>Foreign affairs: Plasmid Transfer between Roseobacters and Rhizobia.</title>
        <authorList>
            <person name="Bartling P."/>
            <person name="Bunk B."/>
            <person name="Overmann J."/>
            <person name="Brinkmann H."/>
            <person name="Petersen J."/>
        </authorList>
    </citation>
    <scope>NUCLEOTIDE SEQUENCE [LARGE SCALE GENOMIC DNA]</scope>
    <source>
        <strain evidence="4 5">MACL11</strain>
        <plasmid evidence="5">Plasmid pmm593</plasmid>
    </source>
</reference>
<keyword evidence="2" id="KW-0732">Signal</keyword>
<dbReference type="GO" id="GO:0005507">
    <property type="term" value="F:copper ion binding"/>
    <property type="evidence" value="ECO:0007669"/>
    <property type="project" value="InterPro"/>
</dbReference>
<dbReference type="Pfam" id="PF00080">
    <property type="entry name" value="Sod_Cu"/>
    <property type="match status" value="1"/>
</dbReference>